<organism evidence="2 3">
    <name type="scientific">Rhizodiscina lignyota</name>
    <dbReference type="NCBI Taxonomy" id="1504668"/>
    <lineage>
        <taxon>Eukaryota</taxon>
        <taxon>Fungi</taxon>
        <taxon>Dikarya</taxon>
        <taxon>Ascomycota</taxon>
        <taxon>Pezizomycotina</taxon>
        <taxon>Dothideomycetes</taxon>
        <taxon>Pleosporomycetidae</taxon>
        <taxon>Aulographales</taxon>
        <taxon>Rhizodiscinaceae</taxon>
        <taxon>Rhizodiscina</taxon>
    </lineage>
</organism>
<feature type="compositionally biased region" description="Polar residues" evidence="1">
    <location>
        <begin position="62"/>
        <end position="72"/>
    </location>
</feature>
<feature type="compositionally biased region" description="Low complexity" evidence="1">
    <location>
        <begin position="31"/>
        <end position="53"/>
    </location>
</feature>
<evidence type="ECO:0000313" key="2">
    <source>
        <dbReference type="EMBL" id="KAF2103011.1"/>
    </source>
</evidence>
<sequence length="85" mass="8769">MAASETSSTCLKPDPKPKPLITHSNSHNQESTYSSPAASNYASSMASSRSGTSIKASKPVVTVSSGGTTQGDPYSGDADDPTRYK</sequence>
<gene>
    <name evidence="2" type="ORF">NA57DRAFT_71994</name>
</gene>
<protein>
    <submittedName>
        <fullName evidence="2">Uncharacterized protein</fullName>
    </submittedName>
</protein>
<comment type="caution">
    <text evidence="2">The sequence shown here is derived from an EMBL/GenBank/DDBJ whole genome shotgun (WGS) entry which is preliminary data.</text>
</comment>
<feature type="compositionally biased region" description="Polar residues" evidence="1">
    <location>
        <begin position="1"/>
        <end position="10"/>
    </location>
</feature>
<dbReference type="Proteomes" id="UP000799772">
    <property type="component" value="Unassembled WGS sequence"/>
</dbReference>
<evidence type="ECO:0000256" key="1">
    <source>
        <dbReference type="SAM" id="MobiDB-lite"/>
    </source>
</evidence>
<dbReference type="AlphaFoldDB" id="A0A9P4IK14"/>
<evidence type="ECO:0000313" key="3">
    <source>
        <dbReference type="Proteomes" id="UP000799772"/>
    </source>
</evidence>
<accession>A0A9P4IK14</accession>
<name>A0A9P4IK14_9PEZI</name>
<keyword evidence="3" id="KW-1185">Reference proteome</keyword>
<reference evidence="2" key="1">
    <citation type="journal article" date="2020" name="Stud. Mycol.">
        <title>101 Dothideomycetes genomes: a test case for predicting lifestyles and emergence of pathogens.</title>
        <authorList>
            <person name="Haridas S."/>
            <person name="Albert R."/>
            <person name="Binder M."/>
            <person name="Bloem J."/>
            <person name="Labutti K."/>
            <person name="Salamov A."/>
            <person name="Andreopoulos B."/>
            <person name="Baker S."/>
            <person name="Barry K."/>
            <person name="Bills G."/>
            <person name="Bluhm B."/>
            <person name="Cannon C."/>
            <person name="Castanera R."/>
            <person name="Culley D."/>
            <person name="Daum C."/>
            <person name="Ezra D."/>
            <person name="Gonzalez J."/>
            <person name="Henrissat B."/>
            <person name="Kuo A."/>
            <person name="Liang C."/>
            <person name="Lipzen A."/>
            <person name="Lutzoni F."/>
            <person name="Magnuson J."/>
            <person name="Mondo S."/>
            <person name="Nolan M."/>
            <person name="Ohm R."/>
            <person name="Pangilinan J."/>
            <person name="Park H.-J."/>
            <person name="Ramirez L."/>
            <person name="Alfaro M."/>
            <person name="Sun H."/>
            <person name="Tritt A."/>
            <person name="Yoshinaga Y."/>
            <person name="Zwiers L.-H."/>
            <person name="Turgeon B."/>
            <person name="Goodwin S."/>
            <person name="Spatafora J."/>
            <person name="Crous P."/>
            <person name="Grigoriev I."/>
        </authorList>
    </citation>
    <scope>NUCLEOTIDE SEQUENCE</scope>
    <source>
        <strain evidence="2">CBS 133067</strain>
    </source>
</reference>
<feature type="region of interest" description="Disordered" evidence="1">
    <location>
        <begin position="1"/>
        <end position="85"/>
    </location>
</feature>
<dbReference type="EMBL" id="ML978122">
    <property type="protein sequence ID" value="KAF2103011.1"/>
    <property type="molecule type" value="Genomic_DNA"/>
</dbReference>
<proteinExistence type="predicted"/>